<dbReference type="AlphaFoldDB" id="A0A9X9S4T5"/>
<dbReference type="EMBL" id="CP113361">
    <property type="protein sequence ID" value="WAI01536.1"/>
    <property type="molecule type" value="Genomic_DNA"/>
</dbReference>
<dbReference type="RefSeq" id="WP_268186780.1">
    <property type="nucleotide sequence ID" value="NZ_CP113361.1"/>
</dbReference>
<reference evidence="1" key="1">
    <citation type="submission" date="2022-11" db="EMBL/GenBank/DDBJ databases">
        <title>Complete genome sequence of Methanogenium organophilum DSM 3596.</title>
        <authorList>
            <person name="Chen S.-C."/>
            <person name="Lai S.-J."/>
            <person name="You Y.-T."/>
        </authorList>
    </citation>
    <scope>NUCLEOTIDE SEQUENCE</scope>
    <source>
        <strain evidence="1">DSM 3596</strain>
    </source>
</reference>
<dbReference type="Proteomes" id="UP001163096">
    <property type="component" value="Chromosome"/>
</dbReference>
<accession>A0A9X9S4T5</accession>
<dbReference type="KEGG" id="mou:OU421_01290"/>
<evidence type="ECO:0000313" key="1">
    <source>
        <dbReference type="EMBL" id="WAI01536.1"/>
    </source>
</evidence>
<dbReference type="GeneID" id="76833694"/>
<gene>
    <name evidence="1" type="ORF">OU421_01290</name>
</gene>
<protein>
    <submittedName>
        <fullName evidence="1">Uncharacterized protein</fullName>
    </submittedName>
</protein>
<keyword evidence="2" id="KW-1185">Reference proteome</keyword>
<proteinExistence type="predicted"/>
<organism evidence="1 2">
    <name type="scientific">Methanogenium organophilum</name>
    <dbReference type="NCBI Taxonomy" id="2199"/>
    <lineage>
        <taxon>Archaea</taxon>
        <taxon>Methanobacteriati</taxon>
        <taxon>Methanobacteriota</taxon>
        <taxon>Stenosarchaea group</taxon>
        <taxon>Methanomicrobia</taxon>
        <taxon>Methanomicrobiales</taxon>
        <taxon>Methanomicrobiaceae</taxon>
        <taxon>Methanogenium</taxon>
    </lineage>
</organism>
<evidence type="ECO:0000313" key="2">
    <source>
        <dbReference type="Proteomes" id="UP001163096"/>
    </source>
</evidence>
<sequence>MERCEGNCAAGHDIIVSDDVKSYIIQKNIDFRVCTSCGGPVLLSTTVKSPKPSDYEIYVGDNIIYVSMYQARYLDRIEMDMVPAYCNYL</sequence>
<name>A0A9X9S4T5_METOG</name>